<sequence length="248" mass="27916">MPVMGPTEAREEANSFQVGQVVKVKVPLNVLRMIQEGHGGYTPKMSESMQLPGEVTEVTDKGDLRVRYANNIVWTLNPEAVQIVSNQEVDAEEEPASVNPIGITANFFCVRCRESLRMTEAGECFVCSENEDICTLEPCGHKIVCIDCSARLRKCCTCSEIISKRVAPDGSEVQYIPRDQRPTIDRIRYLDMQVKSLEERITCNICLERRVNRVFKCGHSCCSNCSSSLYNCHICRLPVTQQIQLFLS</sequence>
<dbReference type="Gene3D" id="3.30.40.10">
    <property type="entry name" value="Zinc/RING finger domain, C3HC4 (zinc finger)"/>
    <property type="match status" value="2"/>
</dbReference>
<dbReference type="Pfam" id="PF18346">
    <property type="entry name" value="SH3_15"/>
    <property type="match status" value="1"/>
</dbReference>
<feature type="domain" description="RING-type" evidence="10">
    <location>
        <begin position="203"/>
        <end position="236"/>
    </location>
</feature>
<dbReference type="InterPro" id="IPR001841">
    <property type="entry name" value="Znf_RING"/>
</dbReference>
<keyword evidence="2" id="KW-0808">Transferase</keyword>
<protein>
    <recommendedName>
        <fullName evidence="10">RING-type domain-containing protein</fullName>
    </recommendedName>
</protein>
<dbReference type="SUPFAM" id="SSF57850">
    <property type="entry name" value="RING/U-box"/>
    <property type="match status" value="1"/>
</dbReference>
<keyword evidence="12" id="KW-1185">Reference proteome</keyword>
<dbReference type="RefSeq" id="XP_073977094.1">
    <property type="nucleotide sequence ID" value="XM_074120993.1"/>
</dbReference>
<dbReference type="GeneID" id="141450492"/>
<evidence type="ECO:0000256" key="9">
    <source>
        <dbReference type="PROSITE-ProRule" id="PRU00175"/>
    </source>
</evidence>
<keyword evidence="8" id="KW-0040">ANK repeat</keyword>
<dbReference type="PANTHER" id="PTHR24202:SF4">
    <property type="entry name" value="E3 UBIQUITIN-PROTEIN LIGASE MIB2-RELATED"/>
    <property type="match status" value="1"/>
</dbReference>
<dbReference type="EMBL" id="ACPB03001028">
    <property type="status" value="NOT_ANNOTATED_CDS"/>
    <property type="molecule type" value="Genomic_DNA"/>
</dbReference>
<dbReference type="Pfam" id="PF13920">
    <property type="entry name" value="zf-C3HC4_3"/>
    <property type="match status" value="2"/>
</dbReference>
<name>A0ABL0DKY2_RHOPR</name>
<evidence type="ECO:0000256" key="8">
    <source>
        <dbReference type="ARBA" id="ARBA00023043"/>
    </source>
</evidence>
<evidence type="ECO:0000256" key="2">
    <source>
        <dbReference type="ARBA" id="ARBA00022679"/>
    </source>
</evidence>
<keyword evidence="6" id="KW-0833">Ubl conjugation pathway</keyword>
<proteinExistence type="predicted"/>
<dbReference type="SMART" id="SM00184">
    <property type="entry name" value="RING"/>
    <property type="match status" value="2"/>
</dbReference>
<dbReference type="InterPro" id="IPR040847">
    <property type="entry name" value="SH3_15"/>
</dbReference>
<dbReference type="InterPro" id="IPR013083">
    <property type="entry name" value="Znf_RING/FYVE/PHD"/>
</dbReference>
<evidence type="ECO:0000256" key="1">
    <source>
        <dbReference type="ARBA" id="ARBA00004906"/>
    </source>
</evidence>
<evidence type="ECO:0000256" key="3">
    <source>
        <dbReference type="ARBA" id="ARBA00022723"/>
    </source>
</evidence>
<dbReference type="PANTHER" id="PTHR24202">
    <property type="entry name" value="E3 UBIQUITIN-PROTEIN LIGASE MIB2"/>
    <property type="match status" value="1"/>
</dbReference>
<accession>A0ABL0DKY2</accession>
<keyword evidence="5 9" id="KW-0863">Zinc-finger</keyword>
<keyword evidence="7" id="KW-0862">Zinc</keyword>
<evidence type="ECO:0000256" key="5">
    <source>
        <dbReference type="ARBA" id="ARBA00022771"/>
    </source>
</evidence>
<evidence type="ECO:0000256" key="6">
    <source>
        <dbReference type="ARBA" id="ARBA00022786"/>
    </source>
</evidence>
<comment type="pathway">
    <text evidence="1">Protein modification; protein ubiquitination.</text>
</comment>
<evidence type="ECO:0000256" key="7">
    <source>
        <dbReference type="ARBA" id="ARBA00022833"/>
    </source>
</evidence>
<evidence type="ECO:0000259" key="10">
    <source>
        <dbReference type="PROSITE" id="PS50089"/>
    </source>
</evidence>
<organism evidence="11 12">
    <name type="scientific">Rhodnius prolixus</name>
    <name type="common">Triatomid bug</name>
    <dbReference type="NCBI Taxonomy" id="13249"/>
    <lineage>
        <taxon>Eukaryota</taxon>
        <taxon>Metazoa</taxon>
        <taxon>Ecdysozoa</taxon>
        <taxon>Arthropoda</taxon>
        <taxon>Hexapoda</taxon>
        <taxon>Insecta</taxon>
        <taxon>Pterygota</taxon>
        <taxon>Neoptera</taxon>
        <taxon>Paraneoptera</taxon>
        <taxon>Hemiptera</taxon>
        <taxon>Heteroptera</taxon>
        <taxon>Panheteroptera</taxon>
        <taxon>Cimicomorpha</taxon>
        <taxon>Reduviidae</taxon>
        <taxon>Triatominae</taxon>
        <taxon>Rhodnius</taxon>
    </lineage>
</organism>
<dbReference type="Proteomes" id="UP000015103">
    <property type="component" value="Unassembled WGS sequence"/>
</dbReference>
<keyword evidence="4" id="KW-0677">Repeat</keyword>
<dbReference type="PROSITE" id="PS50089">
    <property type="entry name" value="ZF_RING_2"/>
    <property type="match status" value="1"/>
</dbReference>
<dbReference type="EnsemblMetazoa" id="RPRC003379.R83">
    <property type="protein sequence ID" value="RPRC003379.P83"/>
    <property type="gene ID" value="RPRC003379"/>
</dbReference>
<keyword evidence="3" id="KW-0479">Metal-binding</keyword>
<evidence type="ECO:0000313" key="12">
    <source>
        <dbReference type="Proteomes" id="UP000015103"/>
    </source>
</evidence>
<reference evidence="11" key="1">
    <citation type="submission" date="2025-05" db="UniProtKB">
        <authorList>
            <consortium name="EnsemblMetazoa"/>
        </authorList>
    </citation>
    <scope>IDENTIFICATION</scope>
</reference>
<evidence type="ECO:0000313" key="11">
    <source>
        <dbReference type="EnsemblMetazoa" id="RPRC003379.P83"/>
    </source>
</evidence>
<evidence type="ECO:0000256" key="4">
    <source>
        <dbReference type="ARBA" id="ARBA00022737"/>
    </source>
</evidence>